<accession>A0AAW1IUM4</accession>
<protein>
    <submittedName>
        <fullName evidence="2">Uncharacterized protein</fullName>
    </submittedName>
</protein>
<gene>
    <name evidence="2" type="ORF">QE152_g34203</name>
</gene>
<sequence length="65" mass="7389">MSEFPVERSDEIDWKLKMPSGQLRGETLTETTRTTLRRFFARSALTSSAGKGTKKKKRRSELAGQ</sequence>
<evidence type="ECO:0000313" key="2">
    <source>
        <dbReference type="EMBL" id="KAK9693427.1"/>
    </source>
</evidence>
<dbReference type="Proteomes" id="UP001458880">
    <property type="component" value="Unassembled WGS sequence"/>
</dbReference>
<feature type="non-terminal residue" evidence="2">
    <location>
        <position position="65"/>
    </location>
</feature>
<organism evidence="2 3">
    <name type="scientific">Popillia japonica</name>
    <name type="common">Japanese beetle</name>
    <dbReference type="NCBI Taxonomy" id="7064"/>
    <lineage>
        <taxon>Eukaryota</taxon>
        <taxon>Metazoa</taxon>
        <taxon>Ecdysozoa</taxon>
        <taxon>Arthropoda</taxon>
        <taxon>Hexapoda</taxon>
        <taxon>Insecta</taxon>
        <taxon>Pterygota</taxon>
        <taxon>Neoptera</taxon>
        <taxon>Endopterygota</taxon>
        <taxon>Coleoptera</taxon>
        <taxon>Polyphaga</taxon>
        <taxon>Scarabaeiformia</taxon>
        <taxon>Scarabaeidae</taxon>
        <taxon>Rutelinae</taxon>
        <taxon>Popillia</taxon>
    </lineage>
</organism>
<dbReference type="EMBL" id="JASPKY010000543">
    <property type="protein sequence ID" value="KAK9693427.1"/>
    <property type="molecule type" value="Genomic_DNA"/>
</dbReference>
<name>A0AAW1IUM4_POPJA</name>
<keyword evidence="3" id="KW-1185">Reference proteome</keyword>
<evidence type="ECO:0000256" key="1">
    <source>
        <dbReference type="SAM" id="MobiDB-lite"/>
    </source>
</evidence>
<proteinExistence type="predicted"/>
<evidence type="ECO:0000313" key="3">
    <source>
        <dbReference type="Proteomes" id="UP001458880"/>
    </source>
</evidence>
<feature type="region of interest" description="Disordered" evidence="1">
    <location>
        <begin position="44"/>
        <end position="65"/>
    </location>
</feature>
<reference evidence="2 3" key="1">
    <citation type="journal article" date="2024" name="BMC Genomics">
        <title>De novo assembly and annotation of Popillia japonica's genome with initial clues to its potential as an invasive pest.</title>
        <authorList>
            <person name="Cucini C."/>
            <person name="Boschi S."/>
            <person name="Funari R."/>
            <person name="Cardaioli E."/>
            <person name="Iannotti N."/>
            <person name="Marturano G."/>
            <person name="Paoli F."/>
            <person name="Bruttini M."/>
            <person name="Carapelli A."/>
            <person name="Frati F."/>
            <person name="Nardi F."/>
        </authorList>
    </citation>
    <scope>NUCLEOTIDE SEQUENCE [LARGE SCALE GENOMIC DNA]</scope>
    <source>
        <strain evidence="2">DMR45628</strain>
    </source>
</reference>
<dbReference type="AlphaFoldDB" id="A0AAW1IUM4"/>
<comment type="caution">
    <text evidence="2">The sequence shown here is derived from an EMBL/GenBank/DDBJ whole genome shotgun (WGS) entry which is preliminary data.</text>
</comment>